<organism evidence="1 2">
    <name type="scientific">Propionispora vibrioides</name>
    <dbReference type="NCBI Taxonomy" id="112903"/>
    <lineage>
        <taxon>Bacteria</taxon>
        <taxon>Bacillati</taxon>
        <taxon>Bacillota</taxon>
        <taxon>Negativicutes</taxon>
        <taxon>Selenomonadales</taxon>
        <taxon>Sporomusaceae</taxon>
        <taxon>Propionispora</taxon>
    </lineage>
</organism>
<dbReference type="STRING" id="112903.SAMN04490178_1263"/>
<proteinExistence type="predicted"/>
<gene>
    <name evidence="1" type="ORF">SAMN04490178_1263</name>
</gene>
<evidence type="ECO:0000313" key="1">
    <source>
        <dbReference type="EMBL" id="SEP40924.1"/>
    </source>
</evidence>
<protein>
    <submittedName>
        <fullName evidence="1">Pentapeptide repeat-containing protein</fullName>
    </submittedName>
</protein>
<dbReference type="Gene3D" id="2.160.20.80">
    <property type="entry name" value="E3 ubiquitin-protein ligase SopA"/>
    <property type="match status" value="1"/>
</dbReference>
<dbReference type="InterPro" id="IPR001646">
    <property type="entry name" value="5peptide_repeat"/>
</dbReference>
<dbReference type="Pfam" id="PF00805">
    <property type="entry name" value="Pentapeptide"/>
    <property type="match status" value="1"/>
</dbReference>
<dbReference type="SUPFAM" id="SSF141571">
    <property type="entry name" value="Pentapeptide repeat-like"/>
    <property type="match status" value="1"/>
</dbReference>
<evidence type="ECO:0000313" key="2">
    <source>
        <dbReference type="Proteomes" id="UP000198847"/>
    </source>
</evidence>
<accession>A0A1H8XLE2</accession>
<sequence length="113" mass="12377">MSKKPAKSKLLMPNLPNELPLASINELREEDSVALSLIQDCTLGTQTAANVAISQVLFKNVVFNSVHWPALKLTDTVFDQCDLSNVDFTHCFMDRVQLTNCKLGKGLGTVVVS</sequence>
<keyword evidence="2" id="KW-1185">Reference proteome</keyword>
<dbReference type="AlphaFoldDB" id="A0A1H8XLE2"/>
<reference evidence="1 2" key="1">
    <citation type="submission" date="2016-10" db="EMBL/GenBank/DDBJ databases">
        <authorList>
            <person name="de Groot N.N."/>
        </authorList>
    </citation>
    <scope>NUCLEOTIDE SEQUENCE [LARGE SCALE GENOMIC DNA]</scope>
    <source>
        <strain evidence="1 2">DSM 13305</strain>
    </source>
</reference>
<dbReference type="RefSeq" id="WP_177173648.1">
    <property type="nucleotide sequence ID" value="NZ_FODY01000026.1"/>
</dbReference>
<dbReference type="Proteomes" id="UP000198847">
    <property type="component" value="Unassembled WGS sequence"/>
</dbReference>
<dbReference type="EMBL" id="FODY01000026">
    <property type="protein sequence ID" value="SEP40924.1"/>
    <property type="molecule type" value="Genomic_DNA"/>
</dbReference>
<name>A0A1H8XLE2_9FIRM</name>